<protein>
    <submittedName>
        <fullName evidence="1">DNA/RNA polymerase</fullName>
    </submittedName>
</protein>
<sequence>KAGAYEPAQSAYRSSWFVVLKKNGTLRPVINLQPLNGVMIKSSSVPPITEHLIESYGGRSCYSLVDFYRGFEQHELSPESRDLTSFQSPLGPLRYCVAPMGAHNMPGIMQ</sequence>
<dbReference type="InterPro" id="IPR043502">
    <property type="entry name" value="DNA/RNA_pol_sf"/>
</dbReference>
<dbReference type="PANTHER" id="PTHR33064:SF37">
    <property type="entry name" value="RIBONUCLEASE H"/>
    <property type="match status" value="1"/>
</dbReference>
<dbReference type="Gene3D" id="3.30.70.270">
    <property type="match status" value="1"/>
</dbReference>
<dbReference type="InterPro" id="IPR051320">
    <property type="entry name" value="Viral_Replic_Matur_Polypro"/>
</dbReference>
<feature type="non-terminal residue" evidence="1">
    <location>
        <position position="1"/>
    </location>
</feature>
<accession>A0A167ME80</accession>
<organism evidence="1 2">
    <name type="scientific">Calocera viscosa (strain TUFC12733)</name>
    <dbReference type="NCBI Taxonomy" id="1330018"/>
    <lineage>
        <taxon>Eukaryota</taxon>
        <taxon>Fungi</taxon>
        <taxon>Dikarya</taxon>
        <taxon>Basidiomycota</taxon>
        <taxon>Agaricomycotina</taxon>
        <taxon>Dacrymycetes</taxon>
        <taxon>Dacrymycetales</taxon>
        <taxon>Dacrymycetaceae</taxon>
        <taxon>Calocera</taxon>
    </lineage>
</organism>
<reference evidence="1 2" key="1">
    <citation type="journal article" date="2016" name="Mol. Biol. Evol.">
        <title>Comparative Genomics of Early-Diverging Mushroom-Forming Fungi Provides Insights into the Origins of Lignocellulose Decay Capabilities.</title>
        <authorList>
            <person name="Nagy L.G."/>
            <person name="Riley R."/>
            <person name="Tritt A."/>
            <person name="Adam C."/>
            <person name="Daum C."/>
            <person name="Floudas D."/>
            <person name="Sun H."/>
            <person name="Yadav J.S."/>
            <person name="Pangilinan J."/>
            <person name="Larsson K.H."/>
            <person name="Matsuura K."/>
            <person name="Barry K."/>
            <person name="Labutti K."/>
            <person name="Kuo R."/>
            <person name="Ohm R.A."/>
            <person name="Bhattacharya S.S."/>
            <person name="Shirouzu T."/>
            <person name="Yoshinaga Y."/>
            <person name="Martin F.M."/>
            <person name="Grigoriev I.V."/>
            <person name="Hibbett D.S."/>
        </authorList>
    </citation>
    <scope>NUCLEOTIDE SEQUENCE [LARGE SCALE GENOMIC DNA]</scope>
    <source>
        <strain evidence="1 2">TUFC12733</strain>
    </source>
</reference>
<name>A0A167ME80_CALVF</name>
<dbReference type="PANTHER" id="PTHR33064">
    <property type="entry name" value="POL PROTEIN"/>
    <property type="match status" value="1"/>
</dbReference>
<evidence type="ECO:0000313" key="1">
    <source>
        <dbReference type="EMBL" id="KZO96619.1"/>
    </source>
</evidence>
<dbReference type="SUPFAM" id="SSF56672">
    <property type="entry name" value="DNA/RNA polymerases"/>
    <property type="match status" value="1"/>
</dbReference>
<dbReference type="OrthoDB" id="5599163at2759"/>
<dbReference type="CDD" id="cd01647">
    <property type="entry name" value="RT_LTR"/>
    <property type="match status" value="1"/>
</dbReference>
<keyword evidence="2" id="KW-1185">Reference proteome</keyword>
<dbReference type="Proteomes" id="UP000076738">
    <property type="component" value="Unassembled WGS sequence"/>
</dbReference>
<dbReference type="AlphaFoldDB" id="A0A167ME80"/>
<dbReference type="EMBL" id="KV417283">
    <property type="protein sequence ID" value="KZO96619.1"/>
    <property type="molecule type" value="Genomic_DNA"/>
</dbReference>
<dbReference type="STRING" id="1330018.A0A167ME80"/>
<evidence type="ECO:0000313" key="2">
    <source>
        <dbReference type="Proteomes" id="UP000076738"/>
    </source>
</evidence>
<proteinExistence type="predicted"/>
<dbReference type="InterPro" id="IPR043128">
    <property type="entry name" value="Rev_trsase/Diguanyl_cyclase"/>
</dbReference>
<feature type="non-terminal residue" evidence="1">
    <location>
        <position position="110"/>
    </location>
</feature>
<dbReference type="Gene3D" id="3.10.10.10">
    <property type="entry name" value="HIV Type 1 Reverse Transcriptase, subunit A, domain 1"/>
    <property type="match status" value="1"/>
</dbReference>
<gene>
    <name evidence="1" type="ORF">CALVIDRAFT_456307</name>
</gene>